<protein>
    <submittedName>
        <fullName evidence="4">Cation channel sperm-associated protein subunit gamma</fullName>
    </submittedName>
</protein>
<evidence type="ECO:0000256" key="2">
    <source>
        <dbReference type="SAM" id="Phobius"/>
    </source>
</evidence>
<reference evidence="4" key="1">
    <citation type="journal article" date="2022" name="bioRxiv">
        <title>Genomics of Preaxostyla Flagellates Illuminates Evolutionary Transitions and the Path Towards Mitochondrial Loss.</title>
        <authorList>
            <person name="Novak L.V.F."/>
            <person name="Treitli S.C."/>
            <person name="Pyrih J."/>
            <person name="Halakuc P."/>
            <person name="Pipaliya S.V."/>
            <person name="Vacek V."/>
            <person name="Brzon O."/>
            <person name="Soukal P."/>
            <person name="Eme L."/>
            <person name="Dacks J.B."/>
            <person name="Karnkowska A."/>
            <person name="Elias M."/>
            <person name="Hampl V."/>
        </authorList>
    </citation>
    <scope>NUCLEOTIDE SEQUENCE</scope>
    <source>
        <strain evidence="4">RCP-MX</strain>
    </source>
</reference>
<dbReference type="Proteomes" id="UP001141327">
    <property type="component" value="Unassembled WGS sequence"/>
</dbReference>
<dbReference type="Pfam" id="PF22846">
    <property type="entry name" value="CATSPERG_C"/>
    <property type="match status" value="1"/>
</dbReference>
<keyword evidence="5" id="KW-1185">Reference proteome</keyword>
<dbReference type="EMBL" id="JAPMOS010000013">
    <property type="protein sequence ID" value="KAJ4460351.1"/>
    <property type="molecule type" value="Genomic_DNA"/>
</dbReference>
<keyword evidence="2" id="KW-1133">Transmembrane helix</keyword>
<evidence type="ECO:0000256" key="1">
    <source>
        <dbReference type="SAM" id="MobiDB-lite"/>
    </source>
</evidence>
<feature type="transmembrane region" description="Helical" evidence="2">
    <location>
        <begin position="999"/>
        <end position="1024"/>
    </location>
</feature>
<sequence>MLFLFLAFFLGASASTTAPLDEPYYWSVTYIDAMTNFSLDFPVLIENNRTYTMCIRISPSASNMADSSLAQTLWRDIDSTRVSLMATRESILLGEVPIILPLATWEGILSDDSLSADSPDPVPYLTDSGDDAYWYVPIRTQRAGILRFEVRGHGVATSIATRVKSTIVTTYVTRFRSAADTAGNAGLFFPLEGTDSANTPVFRVPEAGYAPRLRYVPRVSVEYFLVGHPSSTGVAVSAQLFAPRYLRDLSSTSRTSMYQLLDVSLLLSLPALCPATDSYPADMPFAAPTATPGVYDAAGLRDRAVFLTHAGLVCAVPDDSVQLMRWGVALPACVRQMNIMNQQNPLDQTFGDRLLVASGTRLFANPPFGSATSDSGNGTLWENKCSFGELLDWNNRTLFDLYGSLLGWGPADSPTAHVMGATITSGAPNEVLVLVRGAQLTSVHKYTWAVTTNDTDGSSRVGGDWSLGFVFPVTMCPCATTHGRIENNTQFATAAGSCSCRSAGGTTLNATALQFSEMNSDFLFVTGNVLLVSSDRGASFHASLDPTTTDAASDSDVNATSLIVSGVATNYLGMYAARINNGAVLAGALSTQQVTILQSPVAAATRAVQRATLFYDSDEALRALTVYGPAGGVATDIQRTPLDELQVQCVSHCGEMTLTMWSSHDPVFTREALTYQQGTEEDGLPVGVFLDHDNYTVNVKLYPRNPTASTLREASLRVWLGGHSSSLRIAISSNISYTEGYVWFALQLSDSELATTLQPPGVNMEMSLLHVANPNVDDVSLAPPVTIPVYVGCPPLQTLVFDGLQSMGAEYCDPAWLGAPCFYFDNTFQPRLTLRDDVQETSVNYTGIYRMWIVGGGRELDKVVDFTADQLADFNPGGLNQMWSPTADVDAANDIQVNLLQKDLADVRGPAPPSWAGTGETDDGSRSFHPGGPWVQVSWMSPNGAPWAYQTPRFFFGSPQYFIRVRFETTSFDNSTYCTLATTATVLVHGISLPLSINLAVVGSTLGLAVLLVLVAFFSVLLCAKNGIESVPMITSIQLQDEGGLITTAGKVIADQRVERAQKAQVIHTVGIDEQPTIQAARLADEAGAQAGHQIHEPAAPDAELAALRPSPPVRTPSVEALLMGARKLSARTITPGSTSAMAMGGLGPSSLGAPQPSPTASLGGDAFQRTLPRLGSRRASGADFGKG</sequence>
<dbReference type="InterPro" id="IPR028246">
    <property type="entry name" value="CATSPERG"/>
</dbReference>
<dbReference type="PANTHER" id="PTHR14327">
    <property type="entry name" value="CATION CHANNEL SPERM-ASSOCIATED PROTEIN SUBUNIT GAMMA"/>
    <property type="match status" value="1"/>
</dbReference>
<dbReference type="PANTHER" id="PTHR14327:SF1">
    <property type="entry name" value="CATION CHANNEL SPERM-ASSOCIATED AUXILIARY SUBUNIT GAMMA"/>
    <property type="match status" value="1"/>
</dbReference>
<comment type="caution">
    <text evidence="4">The sequence shown here is derived from an EMBL/GenBank/DDBJ whole genome shotgun (WGS) entry which is preliminary data.</text>
</comment>
<proteinExistence type="predicted"/>
<evidence type="ECO:0000313" key="4">
    <source>
        <dbReference type="EMBL" id="KAJ4460351.1"/>
    </source>
</evidence>
<feature type="region of interest" description="Disordered" evidence="1">
    <location>
        <begin position="1140"/>
        <end position="1188"/>
    </location>
</feature>
<keyword evidence="2" id="KW-0472">Membrane</keyword>
<keyword evidence="2" id="KW-0812">Transmembrane</keyword>
<evidence type="ECO:0000259" key="3">
    <source>
        <dbReference type="Pfam" id="PF22846"/>
    </source>
</evidence>
<gene>
    <name evidence="4" type="ORF">PAPYR_3365</name>
</gene>
<accession>A0ABQ8UQN5</accession>
<feature type="domain" description="CATSPERG C-terminal" evidence="3">
    <location>
        <begin position="819"/>
        <end position="876"/>
    </location>
</feature>
<name>A0ABQ8UQN5_9EUKA</name>
<dbReference type="InterPro" id="IPR053873">
    <property type="entry name" value="CATSPERG_C"/>
</dbReference>
<evidence type="ECO:0000313" key="5">
    <source>
        <dbReference type="Proteomes" id="UP001141327"/>
    </source>
</evidence>
<organism evidence="4 5">
    <name type="scientific">Paratrimastix pyriformis</name>
    <dbReference type="NCBI Taxonomy" id="342808"/>
    <lineage>
        <taxon>Eukaryota</taxon>
        <taxon>Metamonada</taxon>
        <taxon>Preaxostyla</taxon>
        <taxon>Paratrimastigidae</taxon>
        <taxon>Paratrimastix</taxon>
    </lineage>
</organism>